<name>A0ABN6STN9_9CREN</name>
<protein>
    <submittedName>
        <fullName evidence="1">Uncharacterized protein</fullName>
    </submittedName>
</protein>
<dbReference type="EMBL" id="AP026830">
    <property type="protein sequence ID" value="BDR93025.1"/>
    <property type="molecule type" value="Genomic_DNA"/>
</dbReference>
<evidence type="ECO:0000313" key="1">
    <source>
        <dbReference type="EMBL" id="BDR93025.1"/>
    </source>
</evidence>
<organism evidence="1 2">
    <name type="scientific">Vulcanisaeta souniana JCM 11219</name>
    <dbReference type="NCBI Taxonomy" id="1293586"/>
    <lineage>
        <taxon>Archaea</taxon>
        <taxon>Thermoproteota</taxon>
        <taxon>Thermoprotei</taxon>
        <taxon>Thermoproteales</taxon>
        <taxon>Thermoproteaceae</taxon>
        <taxon>Vulcanisaeta</taxon>
    </lineage>
</organism>
<evidence type="ECO:0000313" key="2">
    <source>
        <dbReference type="Proteomes" id="UP001060771"/>
    </source>
</evidence>
<reference evidence="2" key="1">
    <citation type="submission" date="2022-09" db="EMBL/GenBank/DDBJ databases">
        <title>Complete genome sequence of Vulcanisaeta souniana.</title>
        <authorList>
            <person name="Kato S."/>
            <person name="Itoh T."/>
            <person name="Ohkuma M."/>
        </authorList>
    </citation>
    <scope>NUCLEOTIDE SEQUENCE [LARGE SCALE GENOMIC DNA]</scope>
    <source>
        <strain evidence="2">JCM 11219</strain>
    </source>
</reference>
<dbReference type="Proteomes" id="UP001060771">
    <property type="component" value="Chromosome"/>
</dbReference>
<keyword evidence="2" id="KW-1185">Reference proteome</keyword>
<gene>
    <name evidence="1" type="ORF">Vsou_21180</name>
</gene>
<sequence length="69" mass="7260">MSVSGDGPMNKPSIGLKAPIAGSNPLTVAIATEFNVLIKWSMIRALWVNRVQGWLGLIKATALITIGIG</sequence>
<accession>A0ABN6STN9</accession>
<proteinExistence type="predicted"/>